<dbReference type="Pfam" id="PF00569">
    <property type="entry name" value="ZZ"/>
    <property type="match status" value="1"/>
</dbReference>
<feature type="compositionally biased region" description="Polar residues" evidence="12">
    <location>
        <begin position="182"/>
        <end position="200"/>
    </location>
</feature>
<dbReference type="GO" id="GO:0031410">
    <property type="term" value="C:cytoplasmic vesicle"/>
    <property type="evidence" value="ECO:0007669"/>
    <property type="project" value="UniProtKB-KW"/>
</dbReference>
<dbReference type="InterPro" id="IPR009060">
    <property type="entry name" value="UBA-like_sf"/>
</dbReference>
<dbReference type="InterPro" id="IPR000270">
    <property type="entry name" value="PB1_dom"/>
</dbReference>
<dbReference type="SUPFAM" id="SSF54277">
    <property type="entry name" value="CAD &amp; PB1 domains"/>
    <property type="match status" value="1"/>
</dbReference>
<dbReference type="Pfam" id="PF24932">
    <property type="entry name" value="UBA_NBR1_C"/>
    <property type="match status" value="2"/>
</dbReference>
<accession>A0A5B7B204</accession>
<keyword evidence="3" id="KW-0813">Transport</keyword>
<dbReference type="GO" id="GO:0015031">
    <property type="term" value="P:protein transport"/>
    <property type="evidence" value="ECO:0007669"/>
    <property type="project" value="UniProtKB-KW"/>
</dbReference>
<dbReference type="AlphaFoldDB" id="A0A5B7B204"/>
<evidence type="ECO:0000256" key="1">
    <source>
        <dbReference type="ARBA" id="ARBA00004116"/>
    </source>
</evidence>
<dbReference type="Gene3D" id="1.10.8.10">
    <property type="entry name" value="DNA helicase RuvA subunit, C-terminal domain"/>
    <property type="match status" value="2"/>
</dbReference>
<reference evidence="16" key="1">
    <citation type="submission" date="2019-08" db="EMBL/GenBank/DDBJ databases">
        <title>Reference gene set and small RNA set construction with multiple tissues from Davidia involucrata Baill.</title>
        <authorList>
            <person name="Yang H."/>
            <person name="Zhou C."/>
            <person name="Li G."/>
            <person name="Wang J."/>
            <person name="Gao P."/>
            <person name="Wang M."/>
            <person name="Wang R."/>
            <person name="Zhao Y."/>
        </authorList>
    </citation>
    <scope>NUCLEOTIDE SEQUENCE</scope>
    <source>
        <tissue evidence="16">Mixed with DoveR01_LX</tissue>
    </source>
</reference>
<keyword evidence="4" id="KW-0926">Vacuole</keyword>
<dbReference type="SUPFAM" id="SSF46934">
    <property type="entry name" value="UBA-like"/>
    <property type="match status" value="1"/>
</dbReference>
<comment type="subcellular location">
    <subcellularLocation>
        <location evidence="2">Cytoplasmic vesicle</location>
        <location evidence="2">Autophagosome</location>
    </subcellularLocation>
    <subcellularLocation>
        <location evidence="1">Vacuole</location>
    </subcellularLocation>
</comment>
<dbReference type="CDD" id="cd06398">
    <property type="entry name" value="PB1_Joka2"/>
    <property type="match status" value="1"/>
</dbReference>
<dbReference type="InterPro" id="IPR015940">
    <property type="entry name" value="UBA"/>
</dbReference>
<evidence type="ECO:0000259" key="15">
    <source>
        <dbReference type="PROSITE" id="PS51745"/>
    </source>
</evidence>
<evidence type="ECO:0000259" key="13">
    <source>
        <dbReference type="PROSITE" id="PS50030"/>
    </source>
</evidence>
<feature type="region of interest" description="Disordered" evidence="12">
    <location>
        <begin position="182"/>
        <end position="251"/>
    </location>
</feature>
<dbReference type="InterPro" id="IPR032350">
    <property type="entry name" value="Nbr1_FW"/>
</dbReference>
<dbReference type="Gene3D" id="3.30.60.90">
    <property type="match status" value="1"/>
</dbReference>
<feature type="domain" description="PB1" evidence="15">
    <location>
        <begin position="4"/>
        <end position="89"/>
    </location>
</feature>
<dbReference type="CDD" id="cd14319">
    <property type="entry name" value="UBA_NBR1"/>
    <property type="match status" value="2"/>
</dbReference>
<dbReference type="InterPro" id="IPR056893">
    <property type="entry name" value="UBA_Nbr1_C"/>
</dbReference>
<feature type="domain" description="UBA" evidence="13">
    <location>
        <begin position="784"/>
        <end position="833"/>
    </location>
</feature>
<feature type="compositionally biased region" description="Basic and acidic residues" evidence="12">
    <location>
        <begin position="220"/>
        <end position="239"/>
    </location>
</feature>
<evidence type="ECO:0000256" key="2">
    <source>
        <dbReference type="ARBA" id="ARBA00004419"/>
    </source>
</evidence>
<evidence type="ECO:0000256" key="11">
    <source>
        <dbReference type="PROSITE-ProRule" id="PRU00228"/>
    </source>
</evidence>
<keyword evidence="5" id="KW-0479">Metal-binding</keyword>
<dbReference type="InterPro" id="IPR043145">
    <property type="entry name" value="Znf_ZZ_sf"/>
</dbReference>
<dbReference type="FunFam" id="2.60.40.10:FF:000199">
    <property type="entry name" value="next to BRCA1 gene 1 protein-like"/>
    <property type="match status" value="1"/>
</dbReference>
<dbReference type="FunFam" id="1.10.8.10:FF:000085">
    <property type="entry name" value="protein NBR1 homolog"/>
    <property type="match status" value="1"/>
</dbReference>
<dbReference type="PROSITE" id="PS50030">
    <property type="entry name" value="UBA"/>
    <property type="match status" value="1"/>
</dbReference>
<dbReference type="GO" id="GO:0008270">
    <property type="term" value="F:zinc ion binding"/>
    <property type="evidence" value="ECO:0007669"/>
    <property type="project" value="UniProtKB-KW"/>
</dbReference>
<dbReference type="PANTHER" id="PTHR20930:SF0">
    <property type="entry name" value="PROTEIN ILRUN"/>
    <property type="match status" value="1"/>
</dbReference>
<keyword evidence="9" id="KW-0072">Autophagy</keyword>
<organism evidence="16">
    <name type="scientific">Davidia involucrata</name>
    <name type="common">Dove tree</name>
    <dbReference type="NCBI Taxonomy" id="16924"/>
    <lineage>
        <taxon>Eukaryota</taxon>
        <taxon>Viridiplantae</taxon>
        <taxon>Streptophyta</taxon>
        <taxon>Embryophyta</taxon>
        <taxon>Tracheophyta</taxon>
        <taxon>Spermatophyta</taxon>
        <taxon>Magnoliopsida</taxon>
        <taxon>eudicotyledons</taxon>
        <taxon>Gunneridae</taxon>
        <taxon>Pentapetalae</taxon>
        <taxon>asterids</taxon>
        <taxon>Cornales</taxon>
        <taxon>Nyssaceae</taxon>
        <taxon>Davidia</taxon>
    </lineage>
</organism>
<evidence type="ECO:0000256" key="9">
    <source>
        <dbReference type="ARBA" id="ARBA00023006"/>
    </source>
</evidence>
<gene>
    <name evidence="16" type="ORF">Din_031975</name>
</gene>
<feature type="compositionally biased region" description="Polar residues" evidence="12">
    <location>
        <begin position="98"/>
        <end position="107"/>
    </location>
</feature>
<evidence type="ECO:0000256" key="6">
    <source>
        <dbReference type="ARBA" id="ARBA00022771"/>
    </source>
</evidence>
<evidence type="ECO:0000256" key="8">
    <source>
        <dbReference type="ARBA" id="ARBA00022927"/>
    </source>
</evidence>
<proteinExistence type="predicted"/>
<dbReference type="Pfam" id="PF00564">
    <property type="entry name" value="PB1"/>
    <property type="match status" value="1"/>
</dbReference>
<dbReference type="PANTHER" id="PTHR20930">
    <property type="entry name" value="OVARIAN CARCINOMA ANTIGEN CA125-RELATED"/>
    <property type="match status" value="1"/>
</dbReference>
<dbReference type="SMART" id="SM00666">
    <property type="entry name" value="PB1"/>
    <property type="match status" value="1"/>
</dbReference>
<dbReference type="PROSITE" id="PS50135">
    <property type="entry name" value="ZF_ZZ_2"/>
    <property type="match status" value="1"/>
</dbReference>
<evidence type="ECO:0000256" key="7">
    <source>
        <dbReference type="ARBA" id="ARBA00022833"/>
    </source>
</evidence>
<dbReference type="PROSITE" id="PS51745">
    <property type="entry name" value="PB1"/>
    <property type="match status" value="1"/>
</dbReference>
<evidence type="ECO:0000256" key="10">
    <source>
        <dbReference type="ARBA" id="ARBA00023329"/>
    </source>
</evidence>
<evidence type="ECO:0008006" key="17">
    <source>
        <dbReference type="Google" id="ProtNLM"/>
    </source>
</evidence>
<evidence type="ECO:0000259" key="14">
    <source>
        <dbReference type="PROSITE" id="PS50135"/>
    </source>
</evidence>
<feature type="domain" description="ZZ-type" evidence="14">
    <location>
        <begin position="418"/>
        <end position="468"/>
    </location>
</feature>
<keyword evidence="10" id="KW-0968">Cytoplasmic vesicle</keyword>
<sequence>MDSTIVIKVKFGDTLRRFSACLDENEKLDLDMGRLREKVLSLFNFAPDADPTFTYIDEDGDVVTLVDEDDLLDVVRQGLNPLRITVTLNTEKGGRSYARSSGCSTPMRSPRVQHPLPSLDTSVAEILKSIPEPFCEALPKLSLDLASKAASSAPGLAELVHCFLKMGQSYLKPVSEFQAGVESSTQSGASGSTMDASGTTKGPEAPKDDGATSEVLPNAKLEEPKNAKLEETTPKKNQEVDPGNVTSGIGASVTHDTGSLNLNVSLSGDSFPSGSGKYIYVGDKEELKKLSECHLSGKSLSFASVNPTPVAPNVPAGENNKEMKSREGWKSLGVGASTSSCNMDSQTTDLGGGTSKRIPNDFGKSSVSHLGVNPFNECPVNWVPLAPDSDLRNIQYGSLVFPFKRSYNHSDGMGSIFHRGIRCDGCGVHPITGPRFKSKVKEDYDLCSICFSEMGNEADYIKIDRPVSFRHPWSFKGLYDPMHHTRGRPPTLPHVLRGCGMKQSRPKLDSRFIRDVNVLDGTVMAPSTPFTKIWRMRNNGTVVWPLGTQLVWIGGDRLSNNLSVEVEIPVDGLHADKELDIAVDFTAPQLPGRYISYWRMASPSGQKFGQRVWVLIQVDAALRDSLGDGFHGLNLNLPPESNGRTVPEIHLSDGAMIDDFLLDPENSNRATESAQPTVDEQLIEDPELNFPINDTLLVGGGFSSPFPPKSPSVSYPIIDFSEVAPTAPSLAPPPVTNVPPSAQEVSENNDVEQNLLRELEEMGFKQVDLNKEILRMNEYDLEQSVDDLCGVAEWDPILEELQEMGFCDKEMNKKLLKKNNGSIKRVVMDLVAGEKA</sequence>
<dbReference type="CDD" id="cd14947">
    <property type="entry name" value="NBR1_like"/>
    <property type="match status" value="1"/>
</dbReference>
<dbReference type="GO" id="GO:0005776">
    <property type="term" value="C:autophagosome"/>
    <property type="evidence" value="ECO:0007669"/>
    <property type="project" value="UniProtKB-SubCell"/>
</dbReference>
<dbReference type="SMART" id="SM00291">
    <property type="entry name" value="ZnF_ZZ"/>
    <property type="match status" value="1"/>
</dbReference>
<keyword evidence="8" id="KW-0653">Protein transport</keyword>
<evidence type="ECO:0000256" key="4">
    <source>
        <dbReference type="ARBA" id="ARBA00022554"/>
    </source>
</evidence>
<dbReference type="EMBL" id="GHES01031975">
    <property type="protein sequence ID" value="MPA62534.1"/>
    <property type="molecule type" value="Transcribed_RNA"/>
</dbReference>
<keyword evidence="6 11" id="KW-0863">Zinc-finger</keyword>
<protein>
    <recommendedName>
        <fullName evidence="17">Protein NBR1 homolog</fullName>
    </recommendedName>
</protein>
<dbReference type="Gene3D" id="2.60.40.10">
    <property type="entry name" value="Immunoglobulins"/>
    <property type="match status" value="1"/>
</dbReference>
<evidence type="ECO:0000313" key="16">
    <source>
        <dbReference type="EMBL" id="MPA62534.1"/>
    </source>
</evidence>
<evidence type="ECO:0000256" key="3">
    <source>
        <dbReference type="ARBA" id="ARBA00022448"/>
    </source>
</evidence>
<keyword evidence="7" id="KW-0862">Zinc</keyword>
<feature type="region of interest" description="Disordered" evidence="12">
    <location>
        <begin position="95"/>
        <end position="116"/>
    </location>
</feature>
<evidence type="ECO:0000256" key="5">
    <source>
        <dbReference type="ARBA" id="ARBA00022723"/>
    </source>
</evidence>
<evidence type="ECO:0000256" key="12">
    <source>
        <dbReference type="SAM" id="MobiDB-lite"/>
    </source>
</evidence>
<name>A0A5B7B204_DAVIN</name>
<dbReference type="InterPro" id="IPR000433">
    <property type="entry name" value="Znf_ZZ"/>
</dbReference>
<dbReference type="Pfam" id="PF16158">
    <property type="entry name" value="N_BRCA1_IG"/>
    <property type="match status" value="1"/>
</dbReference>
<dbReference type="Gene3D" id="3.10.20.90">
    <property type="entry name" value="Phosphatidylinositol 3-kinase Catalytic Subunit, Chain A, domain 1"/>
    <property type="match status" value="1"/>
</dbReference>
<dbReference type="InterPro" id="IPR053793">
    <property type="entry name" value="PB1-like"/>
</dbReference>
<dbReference type="GO" id="GO:0006914">
    <property type="term" value="P:autophagy"/>
    <property type="evidence" value="ECO:0007669"/>
    <property type="project" value="UniProtKB-KW"/>
</dbReference>
<dbReference type="SUPFAM" id="SSF57850">
    <property type="entry name" value="RING/U-box"/>
    <property type="match status" value="1"/>
</dbReference>
<dbReference type="InterPro" id="IPR013783">
    <property type="entry name" value="Ig-like_fold"/>
</dbReference>